<dbReference type="AlphaFoldDB" id="A0A8X6JEV5"/>
<organism evidence="1 2">
    <name type="scientific">Trichonephila clavata</name>
    <name type="common">Joro spider</name>
    <name type="synonym">Nephila clavata</name>
    <dbReference type="NCBI Taxonomy" id="2740835"/>
    <lineage>
        <taxon>Eukaryota</taxon>
        <taxon>Metazoa</taxon>
        <taxon>Ecdysozoa</taxon>
        <taxon>Arthropoda</taxon>
        <taxon>Chelicerata</taxon>
        <taxon>Arachnida</taxon>
        <taxon>Araneae</taxon>
        <taxon>Araneomorphae</taxon>
        <taxon>Entelegynae</taxon>
        <taxon>Araneoidea</taxon>
        <taxon>Nephilidae</taxon>
        <taxon>Trichonephila</taxon>
    </lineage>
</organism>
<evidence type="ECO:0000313" key="1">
    <source>
        <dbReference type="EMBL" id="GFR22703.1"/>
    </source>
</evidence>
<comment type="caution">
    <text evidence="1">The sequence shown here is derived from an EMBL/GenBank/DDBJ whole genome shotgun (WGS) entry which is preliminary data.</text>
</comment>
<sequence length="91" mass="10241">MGVFTAHAFGRVYSRKQEKWVSGSRVGFENKRLAPQKLVSSLIISANFRASPPYDHLRIFVRMTSLPRGVMLEPVHFATNSTPVNLLLLKA</sequence>
<accession>A0A8X6JEV5</accession>
<dbReference type="Proteomes" id="UP000887116">
    <property type="component" value="Unassembled WGS sequence"/>
</dbReference>
<name>A0A8X6JEV5_TRICU</name>
<dbReference type="EMBL" id="BMAO01018330">
    <property type="protein sequence ID" value="GFR22703.1"/>
    <property type="molecule type" value="Genomic_DNA"/>
</dbReference>
<protein>
    <submittedName>
        <fullName evidence="1">Uncharacterized protein</fullName>
    </submittedName>
</protein>
<keyword evidence="2" id="KW-1185">Reference proteome</keyword>
<reference evidence="1" key="1">
    <citation type="submission" date="2020-07" db="EMBL/GenBank/DDBJ databases">
        <title>Multicomponent nature underlies the extraordinary mechanical properties of spider dragline silk.</title>
        <authorList>
            <person name="Kono N."/>
            <person name="Nakamura H."/>
            <person name="Mori M."/>
            <person name="Yoshida Y."/>
            <person name="Ohtoshi R."/>
            <person name="Malay A.D."/>
            <person name="Moran D.A.P."/>
            <person name="Tomita M."/>
            <person name="Numata K."/>
            <person name="Arakawa K."/>
        </authorList>
    </citation>
    <scope>NUCLEOTIDE SEQUENCE</scope>
</reference>
<proteinExistence type="predicted"/>
<evidence type="ECO:0000313" key="2">
    <source>
        <dbReference type="Proteomes" id="UP000887116"/>
    </source>
</evidence>
<dbReference type="OrthoDB" id="10623498at2759"/>
<gene>
    <name evidence="1" type="ORF">TNCT_352311</name>
</gene>